<accession>M7ZP30</accession>
<reference evidence="2" key="1">
    <citation type="journal article" date="2013" name="Nature">
        <title>Draft genome of the wheat A-genome progenitor Triticum urartu.</title>
        <authorList>
            <person name="Ling H.Q."/>
            <person name="Zhao S."/>
            <person name="Liu D."/>
            <person name="Wang J."/>
            <person name="Sun H."/>
            <person name="Zhang C."/>
            <person name="Fan H."/>
            <person name="Li D."/>
            <person name="Dong L."/>
            <person name="Tao Y."/>
            <person name="Gao C."/>
            <person name="Wu H."/>
            <person name="Li Y."/>
            <person name="Cui Y."/>
            <person name="Guo X."/>
            <person name="Zheng S."/>
            <person name="Wang B."/>
            <person name="Yu K."/>
            <person name="Liang Q."/>
            <person name="Yang W."/>
            <person name="Lou X."/>
            <person name="Chen J."/>
            <person name="Feng M."/>
            <person name="Jian J."/>
            <person name="Zhang X."/>
            <person name="Luo G."/>
            <person name="Jiang Y."/>
            <person name="Liu J."/>
            <person name="Wang Z."/>
            <person name="Sha Y."/>
            <person name="Zhang B."/>
            <person name="Wu H."/>
            <person name="Tang D."/>
            <person name="Shen Q."/>
            <person name="Xue P."/>
            <person name="Zou S."/>
            <person name="Wang X."/>
            <person name="Liu X."/>
            <person name="Wang F."/>
            <person name="Yang Y."/>
            <person name="An X."/>
            <person name="Dong Z."/>
            <person name="Zhang K."/>
            <person name="Zhang X."/>
            <person name="Luo M.C."/>
            <person name="Dvorak J."/>
            <person name="Tong Y."/>
            <person name="Wang J."/>
            <person name="Yang H."/>
            <person name="Li Z."/>
            <person name="Wang D."/>
            <person name="Zhang A."/>
            <person name="Wang J."/>
        </authorList>
    </citation>
    <scope>NUCLEOTIDE SEQUENCE</scope>
</reference>
<feature type="region of interest" description="Disordered" evidence="1">
    <location>
        <begin position="25"/>
        <end position="69"/>
    </location>
</feature>
<feature type="compositionally biased region" description="Low complexity" evidence="1">
    <location>
        <begin position="47"/>
        <end position="68"/>
    </location>
</feature>
<dbReference type="STRING" id="4572.M7ZP30"/>
<protein>
    <recommendedName>
        <fullName evidence="3">BTB domain-containing protein</fullName>
    </recommendedName>
</protein>
<evidence type="ECO:0008006" key="3">
    <source>
        <dbReference type="Google" id="ProtNLM"/>
    </source>
</evidence>
<dbReference type="AlphaFoldDB" id="M7ZP30"/>
<name>M7ZP30_TRIUA</name>
<proteinExistence type="predicted"/>
<evidence type="ECO:0000256" key="1">
    <source>
        <dbReference type="SAM" id="MobiDB-lite"/>
    </source>
</evidence>
<organism evidence="2">
    <name type="scientific">Triticum urartu</name>
    <name type="common">Red wild einkorn</name>
    <name type="synonym">Crithodium urartu</name>
    <dbReference type="NCBI Taxonomy" id="4572"/>
    <lineage>
        <taxon>Eukaryota</taxon>
        <taxon>Viridiplantae</taxon>
        <taxon>Streptophyta</taxon>
        <taxon>Embryophyta</taxon>
        <taxon>Tracheophyta</taxon>
        <taxon>Spermatophyta</taxon>
        <taxon>Magnoliopsida</taxon>
        <taxon>Liliopsida</taxon>
        <taxon>Poales</taxon>
        <taxon>Poaceae</taxon>
        <taxon>BOP clade</taxon>
        <taxon>Pooideae</taxon>
        <taxon>Triticodae</taxon>
        <taxon>Triticeae</taxon>
        <taxon>Triticinae</taxon>
        <taxon>Triticum</taxon>
    </lineage>
</organism>
<evidence type="ECO:0000313" key="2">
    <source>
        <dbReference type="EMBL" id="EMS54095.1"/>
    </source>
</evidence>
<dbReference type="EMBL" id="KD185928">
    <property type="protein sequence ID" value="EMS54095.1"/>
    <property type="molecule type" value="Genomic_DNA"/>
</dbReference>
<sequence>MAAHGNGDLAATTTTTTTTIAKENEAWTAASAAPWPPSTGLRGTPYAPRATKAPRPSSPSSTTAITPPGMREAWEQMKEMRDREEAANQRAGFLEQGFGAAWVEGAHTDIVVKPGNGPPIPAHKAILMDPYLVFDPAVSPHYEVFSTPYVPVDPAQDSMEWPPSSWLLDVFSSSTRQWHDKSFLRQGEAIGTVANALLDPMMPCSGGPR</sequence>
<dbReference type="PANTHER" id="PTHR34591:SF39">
    <property type="entry name" value="F-BOX DOMAIN-CONTAINING PROTEIN"/>
    <property type="match status" value="1"/>
</dbReference>
<dbReference type="PANTHER" id="PTHR34591">
    <property type="entry name" value="OS03G0653100 PROTEIN-RELATED"/>
    <property type="match status" value="1"/>
</dbReference>
<gene>
    <name evidence="2" type="ORF">TRIUR3_27486</name>
</gene>